<dbReference type="InterPro" id="IPR036390">
    <property type="entry name" value="WH_DNA-bd_sf"/>
</dbReference>
<keyword evidence="8" id="KW-1185">Reference proteome</keyword>
<accession>A0A849A7R8</accession>
<dbReference type="Pfam" id="PF08220">
    <property type="entry name" value="HTH_DeoR"/>
    <property type="match status" value="1"/>
</dbReference>
<dbReference type="PANTHER" id="PTHR30363">
    <property type="entry name" value="HTH-TYPE TRANSCRIPTIONAL REGULATOR SRLR-RELATED"/>
    <property type="match status" value="1"/>
</dbReference>
<name>A0A849A7R8_9ACTN</name>
<dbReference type="PRINTS" id="PR00037">
    <property type="entry name" value="HTHLACR"/>
</dbReference>
<sequence>MSTKPGAERRRSILDTARSNGHVQVVQIADELQVAAETVRRDLKLLEDHGLVRRTHGGAYPVESAAFESGLDARAGNRVPEKRRIATAAVEQLGDAETVYVDEGFTPQLVAEQLALITRPLTVVTSSLTAAAQLAALGTHTTIILGGRVRGRTMGTVDHWATDMLGELVIDLAVLGANGISRDHGLTTPDPAVAAVKRTVVENSRRRLFVGVHTKFGIASFCRFAAIGDFEALITDTALSTHEAQRYTALGPQVIRV</sequence>
<dbReference type="SUPFAM" id="SSF100950">
    <property type="entry name" value="NagB/RpiA/CoA transferase-like"/>
    <property type="match status" value="1"/>
</dbReference>
<dbReference type="InterPro" id="IPR001034">
    <property type="entry name" value="DeoR_HTH"/>
</dbReference>
<dbReference type="SUPFAM" id="SSF46785">
    <property type="entry name" value="Winged helix' DNA-binding domain"/>
    <property type="match status" value="1"/>
</dbReference>
<proteinExistence type="predicted"/>
<keyword evidence="4" id="KW-0804">Transcription</keyword>
<dbReference type="PROSITE" id="PS51000">
    <property type="entry name" value="HTH_DEOR_2"/>
    <property type="match status" value="1"/>
</dbReference>
<evidence type="ECO:0000313" key="7">
    <source>
        <dbReference type="EMBL" id="NNG35148.1"/>
    </source>
</evidence>
<dbReference type="GO" id="GO:0003700">
    <property type="term" value="F:DNA-binding transcription factor activity"/>
    <property type="evidence" value="ECO:0007669"/>
    <property type="project" value="InterPro"/>
</dbReference>
<evidence type="ECO:0000256" key="2">
    <source>
        <dbReference type="ARBA" id="ARBA00022491"/>
    </source>
</evidence>
<reference evidence="7 8" key="1">
    <citation type="submission" date="2020-05" db="EMBL/GenBank/DDBJ databases">
        <title>Nakamurella sp. DB0629 isolated from air conditioner.</title>
        <authorList>
            <person name="Kim D.H."/>
            <person name="Kim D.-U."/>
        </authorList>
    </citation>
    <scope>NUCLEOTIDE SEQUENCE [LARGE SCALE GENOMIC DNA]</scope>
    <source>
        <strain evidence="7 8">DB0629</strain>
    </source>
</reference>
<comment type="caution">
    <text evidence="7">The sequence shown here is derived from an EMBL/GenBank/DDBJ whole genome shotgun (WGS) entry which is preliminary data.</text>
</comment>
<dbReference type="InterPro" id="IPR014036">
    <property type="entry name" value="DeoR-like_C"/>
</dbReference>
<dbReference type="InterPro" id="IPR050313">
    <property type="entry name" value="Carb_Metab_HTH_regulators"/>
</dbReference>
<dbReference type="SMART" id="SM01134">
    <property type="entry name" value="DeoRC"/>
    <property type="match status" value="1"/>
</dbReference>
<dbReference type="InterPro" id="IPR036388">
    <property type="entry name" value="WH-like_DNA-bd_sf"/>
</dbReference>
<protein>
    <recommendedName>
        <fullName evidence="1">Lactose phosphotransferase system repressor</fullName>
    </recommendedName>
</protein>
<keyword evidence="2" id="KW-0678">Repressor</keyword>
<dbReference type="Gene3D" id="1.10.10.10">
    <property type="entry name" value="Winged helix-like DNA-binding domain superfamily/Winged helix DNA-binding domain"/>
    <property type="match status" value="1"/>
</dbReference>
<evidence type="ECO:0000256" key="1">
    <source>
        <dbReference type="ARBA" id="ARBA00021390"/>
    </source>
</evidence>
<dbReference type="SMART" id="SM00420">
    <property type="entry name" value="HTH_DEOR"/>
    <property type="match status" value="1"/>
</dbReference>
<dbReference type="RefSeq" id="WP_171198989.1">
    <property type="nucleotide sequence ID" value="NZ_JABEND010000002.1"/>
</dbReference>
<feature type="domain" description="HTH deoR-type" evidence="6">
    <location>
        <begin position="6"/>
        <end position="61"/>
    </location>
</feature>
<dbReference type="PANTHER" id="PTHR30363:SF4">
    <property type="entry name" value="GLYCEROL-3-PHOSPHATE REGULON REPRESSOR"/>
    <property type="match status" value="1"/>
</dbReference>
<evidence type="ECO:0000256" key="5">
    <source>
        <dbReference type="ARBA" id="ARBA00024937"/>
    </source>
</evidence>
<dbReference type="InterPro" id="IPR037171">
    <property type="entry name" value="NagB/RpiA_transferase-like"/>
</dbReference>
<gene>
    <name evidence="7" type="ORF">HKD39_05370</name>
</gene>
<dbReference type="AlphaFoldDB" id="A0A849A7R8"/>
<organism evidence="7 8">
    <name type="scientific">Nakamurella aerolata</name>
    <dbReference type="NCBI Taxonomy" id="1656892"/>
    <lineage>
        <taxon>Bacteria</taxon>
        <taxon>Bacillati</taxon>
        <taxon>Actinomycetota</taxon>
        <taxon>Actinomycetes</taxon>
        <taxon>Nakamurellales</taxon>
        <taxon>Nakamurellaceae</taxon>
        <taxon>Nakamurella</taxon>
    </lineage>
</organism>
<dbReference type="Proteomes" id="UP000562984">
    <property type="component" value="Unassembled WGS sequence"/>
</dbReference>
<comment type="function">
    <text evidence="5">Repressor of the lactose catabolism operon. Galactose-6-phosphate is the inducer.</text>
</comment>
<keyword evidence="3" id="KW-0805">Transcription regulation</keyword>
<dbReference type="Gene3D" id="3.40.50.1360">
    <property type="match status" value="1"/>
</dbReference>
<evidence type="ECO:0000259" key="6">
    <source>
        <dbReference type="PROSITE" id="PS51000"/>
    </source>
</evidence>
<evidence type="ECO:0000256" key="3">
    <source>
        <dbReference type="ARBA" id="ARBA00023015"/>
    </source>
</evidence>
<evidence type="ECO:0000256" key="4">
    <source>
        <dbReference type="ARBA" id="ARBA00023163"/>
    </source>
</evidence>
<evidence type="ECO:0000313" key="8">
    <source>
        <dbReference type="Proteomes" id="UP000562984"/>
    </source>
</evidence>
<dbReference type="Pfam" id="PF00455">
    <property type="entry name" value="DeoRC"/>
    <property type="match status" value="1"/>
</dbReference>
<dbReference type="EMBL" id="JABEND010000002">
    <property type="protein sequence ID" value="NNG35148.1"/>
    <property type="molecule type" value="Genomic_DNA"/>
</dbReference>